<feature type="transmembrane region" description="Helical" evidence="1">
    <location>
        <begin position="258"/>
        <end position="281"/>
    </location>
</feature>
<feature type="transmembrane region" description="Helical" evidence="1">
    <location>
        <begin position="137"/>
        <end position="156"/>
    </location>
</feature>
<dbReference type="Proteomes" id="UP000051439">
    <property type="component" value="Unassembled WGS sequence"/>
</dbReference>
<feature type="transmembrane region" description="Helical" evidence="1">
    <location>
        <begin position="202"/>
        <end position="222"/>
    </location>
</feature>
<feature type="transmembrane region" description="Helical" evidence="1">
    <location>
        <begin position="33"/>
        <end position="50"/>
    </location>
</feature>
<organism evidence="3 4">
    <name type="scientific">Lentilactobacillus kisonensis DSM 19906 = JCM 15041</name>
    <dbReference type="NCBI Taxonomy" id="1423766"/>
    <lineage>
        <taxon>Bacteria</taxon>
        <taxon>Bacillati</taxon>
        <taxon>Bacillota</taxon>
        <taxon>Bacilli</taxon>
        <taxon>Lactobacillales</taxon>
        <taxon>Lactobacillaceae</taxon>
        <taxon>Lentilactobacillus</taxon>
    </lineage>
</organism>
<feature type="domain" description="Acyltransferase 3" evidence="2">
    <location>
        <begin position="1"/>
        <end position="276"/>
    </location>
</feature>
<dbReference type="RefSeq" id="WP_008855297.1">
    <property type="nucleotide sequence ID" value="NZ_AZEB01000002.1"/>
</dbReference>
<reference evidence="3 4" key="1">
    <citation type="journal article" date="2015" name="Genome Announc.">
        <title>Expanding the biotechnology potential of lactobacilli through comparative genomics of 213 strains and associated genera.</title>
        <authorList>
            <person name="Sun Z."/>
            <person name="Harris H.M."/>
            <person name="McCann A."/>
            <person name="Guo C."/>
            <person name="Argimon S."/>
            <person name="Zhang W."/>
            <person name="Yang X."/>
            <person name="Jeffery I.B."/>
            <person name="Cooney J.C."/>
            <person name="Kagawa T.F."/>
            <person name="Liu W."/>
            <person name="Song Y."/>
            <person name="Salvetti E."/>
            <person name="Wrobel A."/>
            <person name="Rasinkangas P."/>
            <person name="Parkhill J."/>
            <person name="Rea M.C."/>
            <person name="O'Sullivan O."/>
            <person name="Ritari J."/>
            <person name="Douillard F.P."/>
            <person name="Paul Ross R."/>
            <person name="Yang R."/>
            <person name="Briner A.E."/>
            <person name="Felis G.E."/>
            <person name="de Vos W.M."/>
            <person name="Barrangou R."/>
            <person name="Klaenhammer T.R."/>
            <person name="Caufield P.W."/>
            <person name="Cui Y."/>
            <person name="Zhang H."/>
            <person name="O'Toole P.W."/>
        </authorList>
    </citation>
    <scope>NUCLEOTIDE SEQUENCE [LARGE SCALE GENOMIC DNA]</scope>
    <source>
        <strain evidence="3 4">DSM 19906</strain>
    </source>
</reference>
<feature type="transmembrane region" description="Helical" evidence="1">
    <location>
        <begin position="102"/>
        <end position="125"/>
    </location>
</feature>
<dbReference type="AlphaFoldDB" id="A0A0R1NRP8"/>
<keyword evidence="1" id="KW-0472">Membrane</keyword>
<evidence type="ECO:0000313" key="4">
    <source>
        <dbReference type="Proteomes" id="UP000051439"/>
    </source>
</evidence>
<comment type="caution">
    <text evidence="3">The sequence shown here is derived from an EMBL/GenBank/DDBJ whole genome shotgun (WGS) entry which is preliminary data.</text>
</comment>
<dbReference type="GO" id="GO:0016747">
    <property type="term" value="F:acyltransferase activity, transferring groups other than amino-acyl groups"/>
    <property type="evidence" value="ECO:0007669"/>
    <property type="project" value="InterPro"/>
</dbReference>
<feature type="transmembrane region" description="Helical" evidence="1">
    <location>
        <begin position="162"/>
        <end position="181"/>
    </location>
</feature>
<dbReference type="EMBL" id="AZEB01000002">
    <property type="protein sequence ID" value="KRL23024.1"/>
    <property type="molecule type" value="Genomic_DNA"/>
</dbReference>
<gene>
    <name evidence="3" type="ORF">FC98_GL001058</name>
</gene>
<feature type="transmembrane region" description="Helical" evidence="1">
    <location>
        <begin position="71"/>
        <end position="96"/>
    </location>
</feature>
<dbReference type="InterPro" id="IPR002656">
    <property type="entry name" value="Acyl_transf_3_dom"/>
</dbReference>
<keyword evidence="4" id="KW-1185">Reference proteome</keyword>
<dbReference type="PATRIC" id="fig|1423766.4.peg.1090"/>
<feature type="transmembrane region" description="Helical" evidence="1">
    <location>
        <begin position="228"/>
        <end position="246"/>
    </location>
</feature>
<dbReference type="Pfam" id="PF01757">
    <property type="entry name" value="Acyl_transf_3"/>
    <property type="match status" value="1"/>
</dbReference>
<proteinExistence type="predicted"/>
<evidence type="ECO:0000313" key="3">
    <source>
        <dbReference type="EMBL" id="KRL23024.1"/>
    </source>
</evidence>
<keyword evidence="1" id="KW-0812">Transmembrane</keyword>
<keyword evidence="1" id="KW-1133">Transmembrane helix</keyword>
<accession>A0A0R1NRP8</accession>
<name>A0A0R1NRP8_9LACO</name>
<evidence type="ECO:0000259" key="2">
    <source>
        <dbReference type="Pfam" id="PF01757"/>
    </source>
</evidence>
<sequence>MPLFFIVGGFFLQPVSLIGFEKYFRKRIFPQLKIYFLSGIALVFAYAFIHKKPLAFTLDHLFRVLIGGRTLNLYTSTFWFIEVYLITSVVVTLIISVIKSKLFQLTIGIVGLYLSTWYTIVGVSIEGFKTLPWDLDITLMTIFYMLCGYLGFQFIQRSVKNGWLEVGMIGLAVGVLAGHYFNLFNFRLSMKSHEIISSLPKVILLLTIPLLFSFVVFIAASWTAKIPLGNFFGIIGRHTLIIMYAHKFILDICKISGLNWMPQLVLAVMVPVLISMMYQYLRDYLPVTWTT</sequence>
<protein>
    <recommendedName>
        <fullName evidence="2">Acyltransferase 3 domain-containing protein</fullName>
    </recommendedName>
</protein>
<evidence type="ECO:0000256" key="1">
    <source>
        <dbReference type="SAM" id="Phobius"/>
    </source>
</evidence>